<evidence type="ECO:0000256" key="3">
    <source>
        <dbReference type="ARBA" id="ARBA00022621"/>
    </source>
</evidence>
<dbReference type="Pfam" id="PF00042">
    <property type="entry name" value="Globin"/>
    <property type="match status" value="1"/>
</dbReference>
<protein>
    <submittedName>
        <fullName evidence="11">LC protein</fullName>
    </submittedName>
</protein>
<keyword evidence="4" id="KW-0479">Metal-binding</keyword>
<feature type="domain" description="Globin" evidence="10">
    <location>
        <begin position="1"/>
        <end position="139"/>
    </location>
</feature>
<dbReference type="GO" id="GO:0005344">
    <property type="term" value="F:oxygen carrier activity"/>
    <property type="evidence" value="ECO:0007669"/>
    <property type="project" value="UniProtKB-KW"/>
</dbReference>
<comment type="caution">
    <text evidence="11">The sequence shown here is derived from an EMBL/GenBank/DDBJ whole genome shotgun (WGS) entry which is preliminary data.</text>
</comment>
<proteinExistence type="inferred from homology"/>
<feature type="compositionally biased region" description="Low complexity" evidence="9">
    <location>
        <begin position="177"/>
        <end position="188"/>
    </location>
</feature>
<comment type="similarity">
    <text evidence="8">Belongs to the globin family.</text>
</comment>
<keyword evidence="2 8" id="KW-0349">Heme</keyword>
<dbReference type="Pfam" id="PF14215">
    <property type="entry name" value="bHLH-MYC_N"/>
    <property type="match status" value="1"/>
</dbReference>
<keyword evidence="1 8" id="KW-0813">Transport</keyword>
<dbReference type="GO" id="GO:0020037">
    <property type="term" value="F:heme binding"/>
    <property type="evidence" value="ECO:0007669"/>
    <property type="project" value="InterPro"/>
</dbReference>
<feature type="region of interest" description="Disordered" evidence="9">
    <location>
        <begin position="155"/>
        <end position="193"/>
    </location>
</feature>
<evidence type="ECO:0000256" key="1">
    <source>
        <dbReference type="ARBA" id="ARBA00022448"/>
    </source>
</evidence>
<evidence type="ECO:0000256" key="7">
    <source>
        <dbReference type="ARBA" id="ARBA00023163"/>
    </source>
</evidence>
<dbReference type="AlphaFoldDB" id="A0A812UQ52"/>
<keyword evidence="6" id="KW-0805">Transcription regulation</keyword>
<organism evidence="11 12">
    <name type="scientific">Symbiodinium natans</name>
    <dbReference type="NCBI Taxonomy" id="878477"/>
    <lineage>
        <taxon>Eukaryota</taxon>
        <taxon>Sar</taxon>
        <taxon>Alveolata</taxon>
        <taxon>Dinophyceae</taxon>
        <taxon>Suessiales</taxon>
        <taxon>Symbiodiniaceae</taxon>
        <taxon>Symbiodinium</taxon>
    </lineage>
</organism>
<keyword evidence="12" id="KW-1185">Reference proteome</keyword>
<evidence type="ECO:0000256" key="6">
    <source>
        <dbReference type="ARBA" id="ARBA00023015"/>
    </source>
</evidence>
<keyword evidence="5" id="KW-0408">Iron</keyword>
<name>A0A812UQ52_9DINO</name>
<dbReference type="InterPro" id="IPR009050">
    <property type="entry name" value="Globin-like_sf"/>
</dbReference>
<dbReference type="GO" id="GO:0019825">
    <property type="term" value="F:oxygen binding"/>
    <property type="evidence" value="ECO:0007669"/>
    <property type="project" value="InterPro"/>
</dbReference>
<evidence type="ECO:0000256" key="4">
    <source>
        <dbReference type="ARBA" id="ARBA00022723"/>
    </source>
</evidence>
<keyword evidence="7" id="KW-0804">Transcription</keyword>
<evidence type="ECO:0000313" key="12">
    <source>
        <dbReference type="Proteomes" id="UP000604046"/>
    </source>
</evidence>
<evidence type="ECO:0000256" key="2">
    <source>
        <dbReference type="ARBA" id="ARBA00022617"/>
    </source>
</evidence>
<evidence type="ECO:0000256" key="9">
    <source>
        <dbReference type="SAM" id="MobiDB-lite"/>
    </source>
</evidence>
<reference evidence="11" key="1">
    <citation type="submission" date="2021-02" db="EMBL/GenBank/DDBJ databases">
        <authorList>
            <person name="Dougan E. K."/>
            <person name="Rhodes N."/>
            <person name="Thang M."/>
            <person name="Chan C."/>
        </authorList>
    </citation>
    <scope>NUCLEOTIDE SEQUENCE</scope>
</reference>
<dbReference type="InterPro" id="IPR050532">
    <property type="entry name" value="Globin-like_OT"/>
</dbReference>
<keyword evidence="3 8" id="KW-0561">Oxygen transport</keyword>
<dbReference type="PROSITE" id="PS01033">
    <property type="entry name" value="GLOBIN"/>
    <property type="match status" value="1"/>
</dbReference>
<feature type="compositionally biased region" description="Polar residues" evidence="9">
    <location>
        <begin position="155"/>
        <end position="166"/>
    </location>
</feature>
<dbReference type="Proteomes" id="UP000604046">
    <property type="component" value="Unassembled WGS sequence"/>
</dbReference>
<dbReference type="OrthoDB" id="436496at2759"/>
<dbReference type="InterPro" id="IPR025610">
    <property type="entry name" value="MYC/MYB_N"/>
</dbReference>
<dbReference type="InterPro" id="IPR012292">
    <property type="entry name" value="Globin/Proto"/>
</dbReference>
<accession>A0A812UQ52</accession>
<evidence type="ECO:0000256" key="8">
    <source>
        <dbReference type="RuleBase" id="RU000356"/>
    </source>
</evidence>
<sequence length="363" mass="39516">MTAVQRSWQQVKEMGTDVFGGLFYKRFFQLEPAATSLFPLSLRSRYKNWDSDQQETEDLSESPEVIGSAVAGLQDTAKMVPMLRELGLYGLKAEYFDLAGTVLLEVLAEWLGDSFNREVENTWVMVSGFVIATIASGFTSALADIKAKQAELAQFNQPPTPGSTAGSIRLPCDKASDAGSAQAGGSADFGTQSAHTPIASVRDSASGNDQFSMSEASKGNNYPPRLKILVDGSSGGCYGIEWTLTESGRLVHNSHYDPEWHVDAMGPSYKGGFSKRSVTYSFMPGQGAVGEAFARKELIFLQEVQRLNRHLSTPFQRADLAKEFGIHSILFVPYPDGVLEIGSTKKFATSADFLPRNLLTDCS</sequence>
<gene>
    <name evidence="11" type="primary">LC</name>
    <name evidence="11" type="ORF">SNAT2548_LOCUS32845</name>
</gene>
<evidence type="ECO:0000259" key="10">
    <source>
        <dbReference type="PROSITE" id="PS01033"/>
    </source>
</evidence>
<dbReference type="PANTHER" id="PTHR46458">
    <property type="entry name" value="BLR2807 PROTEIN"/>
    <property type="match status" value="1"/>
</dbReference>
<dbReference type="GO" id="GO:0046872">
    <property type="term" value="F:metal ion binding"/>
    <property type="evidence" value="ECO:0007669"/>
    <property type="project" value="UniProtKB-KW"/>
</dbReference>
<dbReference type="EMBL" id="CAJNDS010002730">
    <property type="protein sequence ID" value="CAE7575794.1"/>
    <property type="molecule type" value="Genomic_DNA"/>
</dbReference>
<dbReference type="Gene3D" id="1.10.490.10">
    <property type="entry name" value="Globins"/>
    <property type="match status" value="1"/>
</dbReference>
<dbReference type="SUPFAM" id="SSF46458">
    <property type="entry name" value="Globin-like"/>
    <property type="match status" value="1"/>
</dbReference>
<evidence type="ECO:0000313" key="11">
    <source>
        <dbReference type="EMBL" id="CAE7575794.1"/>
    </source>
</evidence>
<evidence type="ECO:0000256" key="5">
    <source>
        <dbReference type="ARBA" id="ARBA00023004"/>
    </source>
</evidence>
<dbReference type="InterPro" id="IPR000971">
    <property type="entry name" value="Globin"/>
</dbReference>
<dbReference type="PANTHER" id="PTHR46458:SF1">
    <property type="entry name" value="GEO09476P1"/>
    <property type="match status" value="1"/>
</dbReference>